<dbReference type="Proteomes" id="UP000254346">
    <property type="component" value="Unassembled WGS sequence"/>
</dbReference>
<dbReference type="AlphaFoldDB" id="A0A379VLY8"/>
<protein>
    <submittedName>
        <fullName evidence="1">Major tail sheath protein</fullName>
    </submittedName>
</protein>
<sequence>MLIWPDFINFDTVLKADADGLRLRPCARPACKIDEQIGWHKTLSNVGVNGVTGISADVFWDLQDPQPMRGAAEQK</sequence>
<proteinExistence type="predicted"/>
<evidence type="ECO:0000313" key="2">
    <source>
        <dbReference type="Proteomes" id="UP000254346"/>
    </source>
</evidence>
<organism evidence="1 2">
    <name type="scientific">Salmonella enterica I</name>
    <dbReference type="NCBI Taxonomy" id="59201"/>
    <lineage>
        <taxon>Bacteria</taxon>
        <taxon>Pseudomonadati</taxon>
        <taxon>Pseudomonadota</taxon>
        <taxon>Gammaproteobacteria</taxon>
        <taxon>Enterobacterales</taxon>
        <taxon>Enterobacteriaceae</taxon>
        <taxon>Salmonella</taxon>
    </lineage>
</organism>
<dbReference type="EMBL" id="UGXR01000001">
    <property type="protein sequence ID" value="SUH07638.1"/>
    <property type="molecule type" value="Genomic_DNA"/>
</dbReference>
<evidence type="ECO:0000313" key="1">
    <source>
        <dbReference type="EMBL" id="SUH07638.1"/>
    </source>
</evidence>
<accession>A0A379VLY8</accession>
<gene>
    <name evidence="1" type="ORF">NCTC8256_01538</name>
</gene>
<reference evidence="1 2" key="1">
    <citation type="submission" date="2018-06" db="EMBL/GenBank/DDBJ databases">
        <authorList>
            <consortium name="Pathogen Informatics"/>
            <person name="Doyle S."/>
        </authorList>
    </citation>
    <scope>NUCLEOTIDE SEQUENCE [LARGE SCALE GENOMIC DNA]</scope>
    <source>
        <strain evidence="1 2">NCTC8256</strain>
    </source>
</reference>
<name>A0A379VLY8_SALET</name>